<keyword evidence="4 7" id="KW-0812">Transmembrane</keyword>
<dbReference type="PANTHER" id="PTHR30250">
    <property type="entry name" value="PST FAMILY PREDICTED COLANIC ACID TRANSPORTER"/>
    <property type="match status" value="1"/>
</dbReference>
<feature type="transmembrane region" description="Helical" evidence="7">
    <location>
        <begin position="48"/>
        <end position="71"/>
    </location>
</feature>
<name>A0A4R3UN45_ROSSA</name>
<evidence type="ECO:0000256" key="5">
    <source>
        <dbReference type="ARBA" id="ARBA00022989"/>
    </source>
</evidence>
<feature type="transmembrane region" description="Helical" evidence="7">
    <location>
        <begin position="415"/>
        <end position="436"/>
    </location>
</feature>
<dbReference type="OrthoDB" id="5486360at2"/>
<feature type="transmembrane region" description="Helical" evidence="7">
    <location>
        <begin position="83"/>
        <end position="104"/>
    </location>
</feature>
<dbReference type="Pfam" id="PF13440">
    <property type="entry name" value="Polysacc_synt_3"/>
    <property type="match status" value="1"/>
</dbReference>
<keyword evidence="6 7" id="KW-0472">Membrane</keyword>
<keyword evidence="9" id="KW-1185">Reference proteome</keyword>
<keyword evidence="5 7" id="KW-1133">Transmembrane helix</keyword>
<feature type="transmembrane region" description="Helical" evidence="7">
    <location>
        <begin position="288"/>
        <end position="310"/>
    </location>
</feature>
<reference evidence="8 9" key="1">
    <citation type="submission" date="2019-03" db="EMBL/GenBank/DDBJ databases">
        <title>Genomic Encyclopedia of Type Strains, Phase IV (KMG-IV): sequencing the most valuable type-strain genomes for metagenomic binning, comparative biology and taxonomic classification.</title>
        <authorList>
            <person name="Goeker M."/>
        </authorList>
    </citation>
    <scope>NUCLEOTIDE SEQUENCE [LARGE SCALE GENOMIC DNA]</scope>
    <source>
        <strain evidence="8 9">DSM 654</strain>
    </source>
</reference>
<dbReference type="AlphaFoldDB" id="A0A4R3UN45"/>
<feature type="transmembrane region" description="Helical" evidence="7">
    <location>
        <begin position="178"/>
        <end position="200"/>
    </location>
</feature>
<dbReference type="Proteomes" id="UP000295110">
    <property type="component" value="Unassembled WGS sequence"/>
</dbReference>
<protein>
    <submittedName>
        <fullName evidence="8">O-antigen/teichoic acid export membrane protein</fullName>
    </submittedName>
</protein>
<evidence type="ECO:0000256" key="7">
    <source>
        <dbReference type="SAM" id="Phobius"/>
    </source>
</evidence>
<evidence type="ECO:0000256" key="2">
    <source>
        <dbReference type="ARBA" id="ARBA00007430"/>
    </source>
</evidence>
<evidence type="ECO:0000313" key="8">
    <source>
        <dbReference type="EMBL" id="TCU93115.1"/>
    </source>
</evidence>
<accession>A0A4R3UN45</accession>
<comment type="caution">
    <text evidence="8">The sequence shown here is derived from an EMBL/GenBank/DDBJ whole genome shotgun (WGS) entry which is preliminary data.</text>
</comment>
<feature type="transmembrane region" description="Helical" evidence="7">
    <location>
        <begin position="322"/>
        <end position="344"/>
    </location>
</feature>
<gene>
    <name evidence="8" type="ORF">EV671_102076</name>
</gene>
<dbReference type="RefSeq" id="WP_132573678.1">
    <property type="nucleotide sequence ID" value="NZ_CBCSGL010000014.1"/>
</dbReference>
<sequence length="468" mass="48697">MTTSLAIAPVDLRSRLFGNFAASLGETVLRFLLGLVLARLLLPAELGVFSVAVAVFGVALLLRDFGVSAYLQRVPELTARRFSACLGLQILSTIVTTLGLLLLADPLARWLGQPDLGLLLHVLAWGLPIAGFCSIVAALHLRELALARIARVSLLGVACQVLAAIMLIKAGVGVIGLAWAQMFAIAVCTAVYACWVPAGLPWRLGWRGMREPLEFGGAALTAGGLSVLLGVQPELMLGGLGGAHDVGLLGRAQATVAVFMSLVGPVLSMGSLPLLASRQARGLALEPALRRVTALLTGLGWPALAMVALWREPLVRALYGPGWTGCAAAIPPLALSAAAGLVFAQQGQALAAVGRPGLVAWSTGASLLARLALVAAGFDGSLASFAWALCAASFLVLPLQVVLSMRHLGQSPRDLAAAVAGSGLATLAAVVVPWPLAPVAWLAALCWTRHPLLDEWAQLSRRRMTSRK</sequence>
<organism evidence="8 9">
    <name type="scientific">Roseateles saccharophilus</name>
    <name type="common">Pseudomonas saccharophila</name>
    <dbReference type="NCBI Taxonomy" id="304"/>
    <lineage>
        <taxon>Bacteria</taxon>
        <taxon>Pseudomonadati</taxon>
        <taxon>Pseudomonadota</taxon>
        <taxon>Betaproteobacteria</taxon>
        <taxon>Burkholderiales</taxon>
        <taxon>Sphaerotilaceae</taxon>
        <taxon>Roseateles</taxon>
    </lineage>
</organism>
<keyword evidence="3" id="KW-1003">Cell membrane</keyword>
<dbReference type="EMBL" id="SMBU01000020">
    <property type="protein sequence ID" value="TCU93115.1"/>
    <property type="molecule type" value="Genomic_DNA"/>
</dbReference>
<comment type="subcellular location">
    <subcellularLocation>
        <location evidence="1">Cell membrane</location>
        <topology evidence="1">Multi-pass membrane protein</topology>
    </subcellularLocation>
</comment>
<feature type="transmembrane region" description="Helical" evidence="7">
    <location>
        <begin position="116"/>
        <end position="140"/>
    </location>
</feature>
<evidence type="ECO:0000256" key="1">
    <source>
        <dbReference type="ARBA" id="ARBA00004651"/>
    </source>
</evidence>
<feature type="transmembrane region" description="Helical" evidence="7">
    <location>
        <begin position="356"/>
        <end position="378"/>
    </location>
</feature>
<feature type="transmembrane region" description="Helical" evidence="7">
    <location>
        <begin position="212"/>
        <end position="232"/>
    </location>
</feature>
<dbReference type="GO" id="GO:0005886">
    <property type="term" value="C:plasma membrane"/>
    <property type="evidence" value="ECO:0007669"/>
    <property type="project" value="UniProtKB-SubCell"/>
</dbReference>
<evidence type="ECO:0000256" key="4">
    <source>
        <dbReference type="ARBA" id="ARBA00022692"/>
    </source>
</evidence>
<comment type="similarity">
    <text evidence="2">Belongs to the polysaccharide synthase family.</text>
</comment>
<feature type="transmembrane region" description="Helical" evidence="7">
    <location>
        <begin position="252"/>
        <end position="276"/>
    </location>
</feature>
<evidence type="ECO:0000256" key="6">
    <source>
        <dbReference type="ARBA" id="ARBA00023136"/>
    </source>
</evidence>
<proteinExistence type="inferred from homology"/>
<evidence type="ECO:0000256" key="3">
    <source>
        <dbReference type="ARBA" id="ARBA00022475"/>
    </source>
</evidence>
<evidence type="ECO:0000313" key="9">
    <source>
        <dbReference type="Proteomes" id="UP000295110"/>
    </source>
</evidence>
<feature type="transmembrane region" description="Helical" evidence="7">
    <location>
        <begin position="152"/>
        <end position="172"/>
    </location>
</feature>
<dbReference type="PANTHER" id="PTHR30250:SF10">
    <property type="entry name" value="LIPOPOLYSACCHARIDE BIOSYNTHESIS PROTEIN WZXC"/>
    <property type="match status" value="1"/>
</dbReference>
<feature type="transmembrane region" description="Helical" evidence="7">
    <location>
        <begin position="384"/>
        <end position="403"/>
    </location>
</feature>
<dbReference type="InterPro" id="IPR050833">
    <property type="entry name" value="Poly_Biosynth_Transport"/>
</dbReference>